<reference evidence="2 3" key="1">
    <citation type="submission" date="2019-02" db="EMBL/GenBank/DDBJ databases">
        <authorList>
            <person name="Li S.-H."/>
        </authorList>
    </citation>
    <scope>NUCLEOTIDE SEQUENCE [LARGE SCALE GENOMIC DNA]</scope>
    <source>
        <strain evidence="2 3">IMCC14385</strain>
    </source>
</reference>
<dbReference type="SUPFAM" id="SSF51735">
    <property type="entry name" value="NAD(P)-binding Rossmann-fold domains"/>
    <property type="match status" value="1"/>
</dbReference>
<proteinExistence type="predicted"/>
<dbReference type="InterPro" id="IPR002347">
    <property type="entry name" value="SDR_fam"/>
</dbReference>
<dbReference type="PRINTS" id="PR00081">
    <property type="entry name" value="GDHRDH"/>
</dbReference>
<organism evidence="2 3">
    <name type="scientific">Halioglobus maricola</name>
    <dbReference type="NCBI Taxonomy" id="2601894"/>
    <lineage>
        <taxon>Bacteria</taxon>
        <taxon>Pseudomonadati</taxon>
        <taxon>Pseudomonadota</taxon>
        <taxon>Gammaproteobacteria</taxon>
        <taxon>Cellvibrionales</taxon>
        <taxon>Halieaceae</taxon>
        <taxon>Halioglobus</taxon>
    </lineage>
</organism>
<gene>
    <name evidence="2" type="ORF">EY643_08900</name>
</gene>
<evidence type="ECO:0000313" key="2">
    <source>
        <dbReference type="EMBL" id="QFU75765.1"/>
    </source>
</evidence>
<dbReference type="PANTHER" id="PTHR43157:SF31">
    <property type="entry name" value="PHOSPHATIDYLINOSITOL-GLYCAN BIOSYNTHESIS CLASS F PROTEIN"/>
    <property type="match status" value="1"/>
</dbReference>
<evidence type="ECO:0000256" key="1">
    <source>
        <dbReference type="ARBA" id="ARBA00023002"/>
    </source>
</evidence>
<accession>A0A5P9NJQ8</accession>
<dbReference type="InterPro" id="IPR036291">
    <property type="entry name" value="NAD(P)-bd_dom_sf"/>
</dbReference>
<dbReference type="AlphaFoldDB" id="A0A5P9NJQ8"/>
<dbReference type="EMBL" id="CP036422">
    <property type="protein sequence ID" value="QFU75765.1"/>
    <property type="molecule type" value="Genomic_DNA"/>
</dbReference>
<evidence type="ECO:0000313" key="3">
    <source>
        <dbReference type="Proteomes" id="UP000326287"/>
    </source>
</evidence>
<dbReference type="Proteomes" id="UP000326287">
    <property type="component" value="Chromosome"/>
</dbReference>
<dbReference type="Gene3D" id="3.40.50.720">
    <property type="entry name" value="NAD(P)-binding Rossmann-like Domain"/>
    <property type="match status" value="1"/>
</dbReference>
<dbReference type="PANTHER" id="PTHR43157">
    <property type="entry name" value="PHOSPHATIDYLINOSITOL-GLYCAN BIOSYNTHESIS CLASS F PROTEIN-RELATED"/>
    <property type="match status" value="1"/>
</dbReference>
<keyword evidence="3" id="KW-1185">Reference proteome</keyword>
<dbReference type="Pfam" id="PF00106">
    <property type="entry name" value="adh_short"/>
    <property type="match status" value="1"/>
</dbReference>
<dbReference type="GO" id="GO:0016491">
    <property type="term" value="F:oxidoreductase activity"/>
    <property type="evidence" value="ECO:0007669"/>
    <property type="project" value="UniProtKB-KW"/>
</dbReference>
<name>A0A5P9NJQ8_9GAMM</name>
<sequence>MQEAVETAFDRNTTAEEIASQCDLTGKNIIITGANSGLGLESARVLGAAGASITLAVRNIEAGAQAVAELEKQTGLRNFQASALDLASKDSIHAFASRYLQANNHLDVLLSNAGIMGVQEAYIDGLESQMAVNFLGHFLLSALLAPLLKSTPDSRVVTLTSIAHRLADVDFDDFNFEKTPYHPMLAYGRSKTATALLAVALDERLAPFGVTSLAVHPGVIHETGLNRSMDEKTISMIAARADGSEKSVETGSATSVWAVTSEALRGKGGLYLEDCQVAELRDNPDFRTGVLPHALSPEAANRLWAQAEQWLSHSYDLS</sequence>
<dbReference type="RefSeq" id="WP_152661872.1">
    <property type="nucleotide sequence ID" value="NZ_CP036422.1"/>
</dbReference>
<keyword evidence="1" id="KW-0560">Oxidoreductase</keyword>
<dbReference type="KEGG" id="halc:EY643_08900"/>
<dbReference type="OrthoDB" id="109589at2"/>
<protein>
    <submittedName>
        <fullName evidence="2">SDR family NAD(P)-dependent oxidoreductase</fullName>
    </submittedName>
</protein>